<dbReference type="GO" id="GO:0009986">
    <property type="term" value="C:cell surface"/>
    <property type="evidence" value="ECO:0007669"/>
    <property type="project" value="UniProtKB-SubCell"/>
</dbReference>
<reference evidence="10 11" key="1">
    <citation type="journal article" date="2017" name="BMC Genomics">
        <title>Whole-genome assembly of Babesia ovata and comparative genomics between closely related pathogens.</title>
        <authorList>
            <person name="Yamagishi J."/>
            <person name="Asada M."/>
            <person name="Hakimi H."/>
            <person name="Tanaka T.Q."/>
            <person name="Sugimoto C."/>
            <person name="Kawazu S."/>
        </authorList>
    </citation>
    <scope>NUCLEOTIDE SEQUENCE [LARGE SCALE GENOMIC DNA]</scope>
    <source>
        <strain evidence="10 11">Miyake</strain>
    </source>
</reference>
<evidence type="ECO:0000259" key="9">
    <source>
        <dbReference type="PROSITE" id="PS51701"/>
    </source>
</evidence>
<comment type="subcellular location">
    <subcellularLocation>
        <location evidence="1">Cell membrane</location>
    </subcellularLocation>
    <subcellularLocation>
        <location evidence="2">Cell surface</location>
    </subcellularLocation>
</comment>
<proteinExistence type="predicted"/>
<feature type="chain" id="PRO_5014153954" description="6-Cys domain-containing protein" evidence="8">
    <location>
        <begin position="27"/>
        <end position="964"/>
    </location>
</feature>
<keyword evidence="5" id="KW-0472">Membrane</keyword>
<dbReference type="AlphaFoldDB" id="A0A2H6K8J7"/>
<keyword evidence="4 8" id="KW-0732">Signal</keyword>
<evidence type="ECO:0000256" key="7">
    <source>
        <dbReference type="ARBA" id="ARBA00023180"/>
    </source>
</evidence>
<gene>
    <name evidence="10" type="ORF">BOVATA_008090</name>
</gene>
<feature type="signal peptide" evidence="8">
    <location>
        <begin position="1"/>
        <end position="26"/>
    </location>
</feature>
<evidence type="ECO:0000256" key="3">
    <source>
        <dbReference type="ARBA" id="ARBA00022475"/>
    </source>
</evidence>
<dbReference type="GeneID" id="39873086"/>
<dbReference type="EMBL" id="BDSA01000001">
    <property type="protein sequence ID" value="GBE59316.1"/>
    <property type="molecule type" value="Genomic_DNA"/>
</dbReference>
<organism evidence="10 11">
    <name type="scientific">Babesia ovata</name>
    <dbReference type="NCBI Taxonomy" id="189622"/>
    <lineage>
        <taxon>Eukaryota</taxon>
        <taxon>Sar</taxon>
        <taxon>Alveolata</taxon>
        <taxon>Apicomplexa</taxon>
        <taxon>Aconoidasida</taxon>
        <taxon>Piroplasmida</taxon>
        <taxon>Babesiidae</taxon>
        <taxon>Babesia</taxon>
    </lineage>
</organism>
<accession>A0A2H6K8J7</accession>
<keyword evidence="6" id="KW-1015">Disulfide bond</keyword>
<sequence>MGSSRATKAILALCALWMHCTRFADAFLCDLGDPYGLRGNNALVKCHLDVEVFGSATAICPRRVNDTEYVWHPQPTSDDYSHINTYVSENGKLASAALSDVIRSESENPFIWFESNQRETELHLDLSIHKLFAITERQFLFICGPRDLVFSNTLQRHLDRLSVSQPDTLTWSPVTPLTQEIAKIGHGLGILFLHRGDTHLPLQGCGSRPSPLFATDEVTVDPVTGTRSCVVDSMSRLPIGFVCEGTIVPDDCMRSLLDKNGGVATAPRPYPYRGFGIHRPWVVARYFNELALPPINGECRCIDPQTGRVKARIEIRPKTEYVCDVTNMILRNHLRQIRGHWCSVVLHPGSTLTIRFPAEDVDTESSDEDAQPGMPPQKRPKYLFETGFTPKDLTTVRQVASVYDDIYDEVLYHEAIAGDALEWDASKISRGEVKLTFHENKPLTSLGGQNSFSFHWALKPINKYVFKSIFATVNVSFAFTHYYKLVGCDSRTESVFDPDMSRTYCSVQSMGNDIGATYECLYHITWDGWQAGIYCRPDEELLPDNCESTGYDLYSNRIVPSPASVHNVTPRPIGGFQVFDVDLNDDSPISYACICVDESGYETSRLVLAHNHNEDHTYQVLREENTRTLLPYLLLPWREAESLGEGVVSTKSLMIYHVPQKSIALQLGKTMLMTCGIGFVASLEVGELPNYRATVDRISTTWLPENVEEFYYTVKHTTRGPELIRKKYQDSLTTTQSALETVYLPYSKSLGYSKLTIKTRRSGILISKDPLHQKYVPMTFVCGKTPEPADLSVVTRNASTSDTSAQPLPSVMRLSMGYTWNVVEVAVETTDPYMQGCGVTYASTELFKPETPKLYKAHGQLKFGCKIDLQAAKEAAFYCPAPYVLDPPNCFSQVYMDGEGRNLSDLSKSLVSSHSNHFVILQFDDSLVGPGETLRQAPPLECRCVTVKGVFLSTIQIENYYAKR</sequence>
<dbReference type="VEuPathDB" id="PiroplasmaDB:BOVATA_008090"/>
<dbReference type="PROSITE" id="PS51701">
    <property type="entry name" value="6_CYS"/>
    <property type="match status" value="1"/>
</dbReference>
<dbReference type="Pfam" id="PF07422">
    <property type="entry name" value="s48_45"/>
    <property type="match status" value="1"/>
</dbReference>
<comment type="caution">
    <text evidence="10">The sequence shown here is derived from an EMBL/GenBank/DDBJ whole genome shotgun (WGS) entry which is preliminary data.</text>
</comment>
<evidence type="ECO:0000256" key="6">
    <source>
        <dbReference type="ARBA" id="ARBA00023157"/>
    </source>
</evidence>
<evidence type="ECO:0000313" key="11">
    <source>
        <dbReference type="Proteomes" id="UP000236319"/>
    </source>
</evidence>
<dbReference type="RefSeq" id="XP_028865559.1">
    <property type="nucleotide sequence ID" value="XM_029009726.1"/>
</dbReference>
<protein>
    <recommendedName>
        <fullName evidence="9">6-Cys domain-containing protein</fullName>
    </recommendedName>
</protein>
<dbReference type="Proteomes" id="UP000236319">
    <property type="component" value="Unassembled WGS sequence"/>
</dbReference>
<dbReference type="Gene3D" id="2.60.40.2860">
    <property type="match status" value="1"/>
</dbReference>
<keyword evidence="7" id="KW-0325">Glycoprotein</keyword>
<keyword evidence="11" id="KW-1185">Reference proteome</keyword>
<feature type="domain" description="6-Cys" evidence="9">
    <location>
        <begin position="833"/>
        <end position="964"/>
    </location>
</feature>
<evidence type="ECO:0000256" key="5">
    <source>
        <dbReference type="ARBA" id="ARBA00023136"/>
    </source>
</evidence>
<evidence type="ECO:0000313" key="10">
    <source>
        <dbReference type="EMBL" id="GBE59316.1"/>
    </source>
</evidence>
<evidence type="ECO:0000256" key="1">
    <source>
        <dbReference type="ARBA" id="ARBA00004236"/>
    </source>
</evidence>
<name>A0A2H6K8J7_9APIC</name>
<evidence type="ECO:0000256" key="8">
    <source>
        <dbReference type="SAM" id="SignalP"/>
    </source>
</evidence>
<evidence type="ECO:0000256" key="2">
    <source>
        <dbReference type="ARBA" id="ARBA00004241"/>
    </source>
</evidence>
<dbReference type="GO" id="GO:0005886">
    <property type="term" value="C:plasma membrane"/>
    <property type="evidence" value="ECO:0007669"/>
    <property type="project" value="UniProtKB-SubCell"/>
</dbReference>
<keyword evidence="3" id="KW-1003">Cell membrane</keyword>
<dbReference type="OrthoDB" id="365660at2759"/>
<dbReference type="InterPro" id="IPR038160">
    <property type="entry name" value="6_CYS_dom_sf"/>
</dbReference>
<evidence type="ECO:0000256" key="4">
    <source>
        <dbReference type="ARBA" id="ARBA00022729"/>
    </source>
</evidence>
<dbReference type="InterPro" id="IPR010884">
    <property type="entry name" value="6_CYS_dom"/>
</dbReference>